<feature type="non-terminal residue" evidence="2">
    <location>
        <position position="1"/>
    </location>
</feature>
<sequence>TSSSSVNISKVKWLLFLERNDLLNEYFTGIDIPFDCEFLVAQPADTHVVLTEVYRVGPTLPLHSYQFGNWSHEGGLTWTENEFYERRNSLYGLVIKTGYKN</sequence>
<gene>
    <name evidence="2" type="ORF">L9F63_021388</name>
</gene>
<protein>
    <recommendedName>
        <fullName evidence="1">Ionotropic receptor 75a N-terminal domain-containing protein</fullName>
    </recommendedName>
</protein>
<accession>A0AAD7ZPR0</accession>
<reference evidence="2" key="2">
    <citation type="submission" date="2023-05" db="EMBL/GenBank/DDBJ databases">
        <authorList>
            <person name="Fouks B."/>
        </authorList>
    </citation>
    <scope>NUCLEOTIDE SEQUENCE</scope>
    <source>
        <strain evidence="2">Stay&amp;Tobe</strain>
        <tissue evidence="2">Testes</tissue>
    </source>
</reference>
<reference evidence="2" key="1">
    <citation type="journal article" date="2023" name="IScience">
        <title>Live-bearing cockroach genome reveals convergent evolutionary mechanisms linked to viviparity in insects and beyond.</title>
        <authorList>
            <person name="Fouks B."/>
            <person name="Harrison M.C."/>
            <person name="Mikhailova A.A."/>
            <person name="Marchal E."/>
            <person name="English S."/>
            <person name="Carruthers M."/>
            <person name="Jennings E.C."/>
            <person name="Chiamaka E.L."/>
            <person name="Frigard R.A."/>
            <person name="Pippel M."/>
            <person name="Attardo G.M."/>
            <person name="Benoit J.B."/>
            <person name="Bornberg-Bauer E."/>
            <person name="Tobe S.S."/>
        </authorList>
    </citation>
    <scope>NUCLEOTIDE SEQUENCE</scope>
    <source>
        <strain evidence="2">Stay&amp;Tobe</strain>
    </source>
</reference>
<dbReference type="AlphaFoldDB" id="A0AAD7ZPR0"/>
<dbReference type="Pfam" id="PF24576">
    <property type="entry name" value="IR75A_N"/>
    <property type="match status" value="1"/>
</dbReference>
<feature type="domain" description="Ionotropic receptor 75a N-terminal" evidence="1">
    <location>
        <begin position="12"/>
        <end position="97"/>
    </location>
</feature>
<feature type="non-terminal residue" evidence="2">
    <location>
        <position position="101"/>
    </location>
</feature>
<evidence type="ECO:0000313" key="3">
    <source>
        <dbReference type="Proteomes" id="UP001233999"/>
    </source>
</evidence>
<comment type="caution">
    <text evidence="2">The sequence shown here is derived from an EMBL/GenBank/DDBJ whole genome shotgun (WGS) entry which is preliminary data.</text>
</comment>
<keyword evidence="3" id="KW-1185">Reference proteome</keyword>
<proteinExistence type="predicted"/>
<evidence type="ECO:0000313" key="2">
    <source>
        <dbReference type="EMBL" id="KAJ9584266.1"/>
    </source>
</evidence>
<dbReference type="InterPro" id="IPR057074">
    <property type="entry name" value="IR75A_N"/>
</dbReference>
<dbReference type="EMBL" id="JASPKZ010007434">
    <property type="protein sequence ID" value="KAJ9584266.1"/>
    <property type="molecule type" value="Genomic_DNA"/>
</dbReference>
<dbReference type="Proteomes" id="UP001233999">
    <property type="component" value="Unassembled WGS sequence"/>
</dbReference>
<evidence type="ECO:0000259" key="1">
    <source>
        <dbReference type="Pfam" id="PF24576"/>
    </source>
</evidence>
<organism evidence="2 3">
    <name type="scientific">Diploptera punctata</name>
    <name type="common">Pacific beetle cockroach</name>
    <dbReference type="NCBI Taxonomy" id="6984"/>
    <lineage>
        <taxon>Eukaryota</taxon>
        <taxon>Metazoa</taxon>
        <taxon>Ecdysozoa</taxon>
        <taxon>Arthropoda</taxon>
        <taxon>Hexapoda</taxon>
        <taxon>Insecta</taxon>
        <taxon>Pterygota</taxon>
        <taxon>Neoptera</taxon>
        <taxon>Polyneoptera</taxon>
        <taxon>Dictyoptera</taxon>
        <taxon>Blattodea</taxon>
        <taxon>Blaberoidea</taxon>
        <taxon>Blaberidae</taxon>
        <taxon>Diplopterinae</taxon>
        <taxon>Diploptera</taxon>
    </lineage>
</organism>
<name>A0AAD7ZPR0_DIPPU</name>